<comment type="caution">
    <text evidence="2">The sequence shown here is derived from an EMBL/GenBank/DDBJ whole genome shotgun (WGS) entry which is preliminary data.</text>
</comment>
<keyword evidence="3" id="KW-1185">Reference proteome</keyword>
<reference evidence="2 3" key="1">
    <citation type="journal article" date="2014" name="Int. J. Syst. Evol. Microbiol.">
        <title>Listeria floridensis sp. nov., Listeria aquatica sp. nov., Listeria cornellensis sp. nov., Listeria riparia sp. nov. and Listeria grandensis sp. nov., from agricultural and natural environments.</title>
        <authorList>
            <person name="den Bakker H.C."/>
            <person name="Warchocki S."/>
            <person name="Wright E.M."/>
            <person name="Allred A.F."/>
            <person name="Ahlstrom C."/>
            <person name="Manuel C.S."/>
            <person name="Stasiewicz M.J."/>
            <person name="Burrell A."/>
            <person name="Roof S."/>
            <person name="Strawn L."/>
            <person name="Fortes E.D."/>
            <person name="Nightingale K.K."/>
            <person name="Kephart D."/>
            <person name="Wiedmann M."/>
        </authorList>
    </citation>
    <scope>NUCLEOTIDE SEQUENCE [LARGE SCALE GENOMIC DNA]</scope>
    <source>
        <strain evidence="2 3">FSL S10-1187</strain>
    </source>
</reference>
<name>A0ABP3AWA3_9LIST</name>
<dbReference type="EMBL" id="AODF01000026">
    <property type="protein sequence ID" value="EUJ29151.1"/>
    <property type="molecule type" value="Genomic_DNA"/>
</dbReference>
<sequence>MRIFISLLSVVIAIVGLANQFTIADTVQINIFNISDRAMEVFGYIITPGMIIASVLYFFGKNNRNLSVIAVVLWGLLAFSGFFMEPVYASWMFLRPVACTVCSILALFVFIPRKQK</sequence>
<dbReference type="Proteomes" id="UP000019249">
    <property type="component" value="Unassembled WGS sequence"/>
</dbReference>
<feature type="transmembrane region" description="Helical" evidence="1">
    <location>
        <begin position="90"/>
        <end position="111"/>
    </location>
</feature>
<dbReference type="RefSeq" id="WP_036097793.1">
    <property type="nucleotide sequence ID" value="NZ_AODF01000026.1"/>
</dbReference>
<gene>
    <name evidence="2" type="ORF">MFLO_11210</name>
</gene>
<organism evidence="2 3">
    <name type="scientific">Listeria floridensis FSL S10-1187</name>
    <dbReference type="NCBI Taxonomy" id="1265817"/>
    <lineage>
        <taxon>Bacteria</taxon>
        <taxon>Bacillati</taxon>
        <taxon>Bacillota</taxon>
        <taxon>Bacilli</taxon>
        <taxon>Bacillales</taxon>
        <taxon>Listeriaceae</taxon>
        <taxon>Listeria</taxon>
    </lineage>
</organism>
<feature type="transmembrane region" description="Helical" evidence="1">
    <location>
        <begin position="66"/>
        <end position="84"/>
    </location>
</feature>
<evidence type="ECO:0000313" key="3">
    <source>
        <dbReference type="Proteomes" id="UP000019249"/>
    </source>
</evidence>
<keyword evidence="1" id="KW-1133">Transmembrane helix</keyword>
<keyword evidence="1" id="KW-0472">Membrane</keyword>
<evidence type="ECO:0000313" key="2">
    <source>
        <dbReference type="EMBL" id="EUJ29151.1"/>
    </source>
</evidence>
<proteinExistence type="predicted"/>
<accession>A0ABP3AWA3</accession>
<evidence type="ECO:0000256" key="1">
    <source>
        <dbReference type="SAM" id="Phobius"/>
    </source>
</evidence>
<keyword evidence="1" id="KW-0812">Transmembrane</keyword>
<protein>
    <submittedName>
        <fullName evidence="2">Uncharacterized protein</fullName>
    </submittedName>
</protein>
<feature type="transmembrane region" description="Helical" evidence="1">
    <location>
        <begin position="42"/>
        <end position="59"/>
    </location>
</feature>